<accession>A0ABX5XXF8</accession>
<sequence>MTPDGNQVNSMQWKADRQAARGRSADRYNSQAAEQYDGVPGLGTLSAEMQSALLADLQHVTTIFENADVLDVGAGTGALCSALTDLPLESITALEPSPSMLERLKTKPELKRVRPIVGSCDHDDDRTLFADSSFDVIASRKVVSSLFDPLVAFRNWHHWLRVGGHVVIIDGLFGRDSYVGDWAEEVDVLPLSTSQSMATVPYLLEAVGFTIEFVDLTHQWNQTARTPHYIVVASKELSQ</sequence>
<dbReference type="PANTHER" id="PTHR42912:SF80">
    <property type="entry name" value="METHYLTRANSFERASE DOMAIN-CONTAINING PROTEIN"/>
    <property type="match status" value="1"/>
</dbReference>
<dbReference type="CDD" id="cd02440">
    <property type="entry name" value="AdoMet_MTases"/>
    <property type="match status" value="1"/>
</dbReference>
<evidence type="ECO:0000259" key="2">
    <source>
        <dbReference type="Pfam" id="PF08241"/>
    </source>
</evidence>
<dbReference type="InterPro" id="IPR013216">
    <property type="entry name" value="Methyltransf_11"/>
</dbReference>
<dbReference type="Pfam" id="PF08241">
    <property type="entry name" value="Methyltransf_11"/>
    <property type="match status" value="1"/>
</dbReference>
<proteinExistence type="predicted"/>
<dbReference type="PANTHER" id="PTHR42912">
    <property type="entry name" value="METHYLTRANSFERASE"/>
    <property type="match status" value="1"/>
</dbReference>
<feature type="region of interest" description="Disordered" evidence="1">
    <location>
        <begin position="1"/>
        <end position="29"/>
    </location>
</feature>
<dbReference type="SUPFAM" id="SSF53335">
    <property type="entry name" value="S-adenosyl-L-methionine-dependent methyltransferases"/>
    <property type="match status" value="1"/>
</dbReference>
<evidence type="ECO:0000313" key="3">
    <source>
        <dbReference type="EMBL" id="QDV85630.1"/>
    </source>
</evidence>
<reference evidence="3 4" key="1">
    <citation type="submission" date="2019-02" db="EMBL/GenBank/DDBJ databases">
        <title>Deep-cultivation of Planctomycetes and their phenomic and genomic characterization uncovers novel biology.</title>
        <authorList>
            <person name="Wiegand S."/>
            <person name="Jogler M."/>
            <person name="Boedeker C."/>
            <person name="Pinto D."/>
            <person name="Vollmers J."/>
            <person name="Rivas-Marin E."/>
            <person name="Kohn T."/>
            <person name="Peeters S.H."/>
            <person name="Heuer A."/>
            <person name="Rast P."/>
            <person name="Oberbeckmann S."/>
            <person name="Bunk B."/>
            <person name="Jeske O."/>
            <person name="Meyerdierks A."/>
            <person name="Storesund J.E."/>
            <person name="Kallscheuer N."/>
            <person name="Luecker S."/>
            <person name="Lage O.M."/>
            <person name="Pohl T."/>
            <person name="Merkel B.J."/>
            <person name="Hornburger P."/>
            <person name="Mueller R.-W."/>
            <person name="Bruemmer F."/>
            <person name="Labrenz M."/>
            <person name="Spormann A.M."/>
            <person name="Op den Camp H."/>
            <person name="Overmann J."/>
            <person name="Amann R."/>
            <person name="Jetten M.S.M."/>
            <person name="Mascher T."/>
            <person name="Medema M.H."/>
            <person name="Devos D.P."/>
            <person name="Kaster A.-K."/>
            <person name="Ovreas L."/>
            <person name="Rohde M."/>
            <person name="Galperin M.Y."/>
            <person name="Jogler C."/>
        </authorList>
    </citation>
    <scope>NUCLEOTIDE SEQUENCE [LARGE SCALE GENOMIC DNA]</scope>
    <source>
        <strain evidence="3 4">TBK1r</strain>
    </source>
</reference>
<dbReference type="InterPro" id="IPR029063">
    <property type="entry name" value="SAM-dependent_MTases_sf"/>
</dbReference>
<dbReference type="Proteomes" id="UP000318081">
    <property type="component" value="Chromosome"/>
</dbReference>
<feature type="compositionally biased region" description="Basic and acidic residues" evidence="1">
    <location>
        <begin position="14"/>
        <end position="26"/>
    </location>
</feature>
<evidence type="ECO:0000256" key="1">
    <source>
        <dbReference type="SAM" id="MobiDB-lite"/>
    </source>
</evidence>
<name>A0ABX5XXF8_9BACT</name>
<evidence type="ECO:0000313" key="4">
    <source>
        <dbReference type="Proteomes" id="UP000318081"/>
    </source>
</evidence>
<organism evidence="3 4">
    <name type="scientific">Stieleria magnilauensis</name>
    <dbReference type="NCBI Taxonomy" id="2527963"/>
    <lineage>
        <taxon>Bacteria</taxon>
        <taxon>Pseudomonadati</taxon>
        <taxon>Planctomycetota</taxon>
        <taxon>Planctomycetia</taxon>
        <taxon>Pirellulales</taxon>
        <taxon>Pirellulaceae</taxon>
        <taxon>Stieleria</taxon>
    </lineage>
</organism>
<dbReference type="InterPro" id="IPR050508">
    <property type="entry name" value="Methyltransf_Superfamily"/>
</dbReference>
<dbReference type="Gene3D" id="3.40.50.150">
    <property type="entry name" value="Vaccinia Virus protein VP39"/>
    <property type="match status" value="1"/>
</dbReference>
<gene>
    <name evidence="3" type="ORF">TBK1r_46450</name>
</gene>
<feature type="compositionally biased region" description="Polar residues" evidence="1">
    <location>
        <begin position="1"/>
        <end position="12"/>
    </location>
</feature>
<feature type="domain" description="Methyltransferase type 11" evidence="2">
    <location>
        <begin position="70"/>
        <end position="168"/>
    </location>
</feature>
<keyword evidence="4" id="KW-1185">Reference proteome</keyword>
<protein>
    <recommendedName>
        <fullName evidence="2">Methyltransferase type 11 domain-containing protein</fullName>
    </recommendedName>
</protein>
<dbReference type="EMBL" id="CP036432">
    <property type="protein sequence ID" value="QDV85630.1"/>
    <property type="molecule type" value="Genomic_DNA"/>
</dbReference>